<comment type="catalytic activity">
    <reaction evidence="1 10">
        <text>UDP-alpha-D-glucose = UDP-alpha-D-galactose</text>
        <dbReference type="Rhea" id="RHEA:22168"/>
        <dbReference type="ChEBI" id="CHEBI:58885"/>
        <dbReference type="ChEBI" id="CHEBI:66914"/>
        <dbReference type="EC" id="5.1.3.2"/>
    </reaction>
</comment>
<evidence type="ECO:0000256" key="5">
    <source>
        <dbReference type="ARBA" id="ARBA00013189"/>
    </source>
</evidence>
<sequence>MTQQATILVVGGAGYIGSHINKELTRRGYRTIVLDNLATGHRDLVRWGEFVLADMRFAEQLDLLFKTERIDAVMHFAAFSLVGESVTDPGKYYENNVAGTLTLLQAMRRAGVRSIIFSSTCATYGIPNVIPIPEDHPQAPISPYGRAKLMVESILSDFDAAYGMRYVSLRYFNAAGADPDMECGERHDPESHLIPLVLAAAAGKRDAITIFGDDYETSDGTCIRDYIHVLDLADAHILALEKLLNGGESSVYNLGFGQGHSVREVIETARKVTGRDFRVIQGERRSGDPAQLCGNASRAIAELGWQPSRSDLEYIVRTAWNWHEKDWTK</sequence>
<dbReference type="Gene3D" id="3.90.25.10">
    <property type="entry name" value="UDP-galactose 4-epimerase, domain 1"/>
    <property type="match status" value="1"/>
</dbReference>
<evidence type="ECO:0000259" key="11">
    <source>
        <dbReference type="Pfam" id="PF01370"/>
    </source>
</evidence>
<dbReference type="Gene3D" id="3.40.50.720">
    <property type="entry name" value="NAD(P)-binding Rossmann-like Domain"/>
    <property type="match status" value="1"/>
</dbReference>
<dbReference type="PANTHER" id="PTHR43725:SF53">
    <property type="entry name" value="UDP-ARABINOSE 4-EPIMERASE 1"/>
    <property type="match status" value="1"/>
</dbReference>
<dbReference type="GO" id="GO:0003978">
    <property type="term" value="F:UDP-glucose 4-epimerase activity"/>
    <property type="evidence" value="ECO:0007669"/>
    <property type="project" value="UniProtKB-UniRule"/>
</dbReference>
<evidence type="ECO:0000256" key="3">
    <source>
        <dbReference type="ARBA" id="ARBA00004947"/>
    </source>
</evidence>
<dbReference type="Proteomes" id="UP000434052">
    <property type="component" value="Unassembled WGS sequence"/>
</dbReference>
<dbReference type="EC" id="5.1.3.2" evidence="5 10"/>
<dbReference type="InterPro" id="IPR036291">
    <property type="entry name" value="NAD(P)-bd_dom_sf"/>
</dbReference>
<evidence type="ECO:0000256" key="6">
    <source>
        <dbReference type="ARBA" id="ARBA00018569"/>
    </source>
</evidence>
<dbReference type="CDD" id="cd05247">
    <property type="entry name" value="UDP_G4E_1_SDR_e"/>
    <property type="match status" value="1"/>
</dbReference>
<comment type="cofactor">
    <cofactor evidence="2 10">
        <name>NAD(+)</name>
        <dbReference type="ChEBI" id="CHEBI:57540"/>
    </cofactor>
</comment>
<organism evidence="12 13">
    <name type="scientific">Oceanidesulfovibrio marinus</name>
    <dbReference type="NCBI Taxonomy" id="370038"/>
    <lineage>
        <taxon>Bacteria</taxon>
        <taxon>Pseudomonadati</taxon>
        <taxon>Thermodesulfobacteriota</taxon>
        <taxon>Desulfovibrionia</taxon>
        <taxon>Desulfovibrionales</taxon>
        <taxon>Desulfovibrionaceae</taxon>
        <taxon>Oceanidesulfovibrio</taxon>
    </lineage>
</organism>
<comment type="similarity">
    <text evidence="4 10">Belongs to the NAD(P)-dependent epimerase/dehydratase family.</text>
</comment>
<dbReference type="SUPFAM" id="SSF51735">
    <property type="entry name" value="NAD(P)-binding Rossmann-fold domains"/>
    <property type="match status" value="1"/>
</dbReference>
<dbReference type="NCBIfam" id="TIGR01179">
    <property type="entry name" value="galE"/>
    <property type="match status" value="1"/>
</dbReference>
<evidence type="ECO:0000256" key="8">
    <source>
        <dbReference type="ARBA" id="ARBA00023235"/>
    </source>
</evidence>
<keyword evidence="8 10" id="KW-0413">Isomerase</keyword>
<dbReference type="Pfam" id="PF01370">
    <property type="entry name" value="Epimerase"/>
    <property type="match status" value="1"/>
</dbReference>
<proteinExistence type="inferred from homology"/>
<evidence type="ECO:0000256" key="1">
    <source>
        <dbReference type="ARBA" id="ARBA00000083"/>
    </source>
</evidence>
<protein>
    <recommendedName>
        <fullName evidence="6 10">UDP-glucose 4-epimerase</fullName>
        <ecNumber evidence="5 10">5.1.3.2</ecNumber>
    </recommendedName>
</protein>
<evidence type="ECO:0000256" key="2">
    <source>
        <dbReference type="ARBA" id="ARBA00001911"/>
    </source>
</evidence>
<dbReference type="UniPathway" id="UPA00214"/>
<dbReference type="InterPro" id="IPR005886">
    <property type="entry name" value="UDP_G4E"/>
</dbReference>
<dbReference type="EMBL" id="QMIF01000014">
    <property type="protein sequence ID" value="TVM31726.1"/>
    <property type="molecule type" value="Genomic_DNA"/>
</dbReference>
<evidence type="ECO:0000313" key="13">
    <source>
        <dbReference type="Proteomes" id="UP000434052"/>
    </source>
</evidence>
<dbReference type="GO" id="GO:0033499">
    <property type="term" value="P:galactose catabolic process via UDP-galactose, Leloir pathway"/>
    <property type="evidence" value="ECO:0007669"/>
    <property type="project" value="TreeGrafter"/>
</dbReference>
<keyword evidence="9 10" id="KW-0119">Carbohydrate metabolism</keyword>
<accession>A0A6P1ZDA1</accession>
<dbReference type="AlphaFoldDB" id="A0A6P1ZDA1"/>
<dbReference type="PANTHER" id="PTHR43725">
    <property type="entry name" value="UDP-GLUCOSE 4-EPIMERASE"/>
    <property type="match status" value="1"/>
</dbReference>
<comment type="pathway">
    <text evidence="3 10">Carbohydrate metabolism; galactose metabolism.</text>
</comment>
<name>A0A6P1ZDA1_9BACT</name>
<evidence type="ECO:0000313" key="12">
    <source>
        <dbReference type="EMBL" id="TVM31726.1"/>
    </source>
</evidence>
<keyword evidence="7 10" id="KW-0520">NAD</keyword>
<evidence type="ECO:0000256" key="4">
    <source>
        <dbReference type="ARBA" id="ARBA00007637"/>
    </source>
</evidence>
<evidence type="ECO:0000256" key="7">
    <source>
        <dbReference type="ARBA" id="ARBA00023027"/>
    </source>
</evidence>
<dbReference type="RefSeq" id="WP_144306684.1">
    <property type="nucleotide sequence ID" value="NZ_QMIF01000014.1"/>
</dbReference>
<dbReference type="OrthoDB" id="9801785at2"/>
<feature type="domain" description="NAD-dependent epimerase/dehydratase" evidence="11">
    <location>
        <begin position="7"/>
        <end position="255"/>
    </location>
</feature>
<evidence type="ECO:0000256" key="10">
    <source>
        <dbReference type="RuleBase" id="RU366046"/>
    </source>
</evidence>
<gene>
    <name evidence="12" type="primary">galE</name>
    <name evidence="12" type="ORF">DQK91_17470</name>
</gene>
<evidence type="ECO:0000256" key="9">
    <source>
        <dbReference type="ARBA" id="ARBA00023277"/>
    </source>
</evidence>
<reference evidence="12 13" key="1">
    <citation type="submission" date="2018-06" db="EMBL/GenBank/DDBJ databases">
        <title>Complete genome of Desulfovibrio marinus P48SEP.</title>
        <authorList>
            <person name="Crispim J.S."/>
            <person name="Vidigal P.M.P."/>
            <person name="Silva L.C.F."/>
            <person name="Araujo L.C."/>
            <person name="Laguardia C.N."/>
            <person name="Dias R.S."/>
            <person name="Sousa M.P."/>
            <person name="Paula S.O."/>
            <person name="Silva C."/>
        </authorList>
    </citation>
    <scope>NUCLEOTIDE SEQUENCE [LARGE SCALE GENOMIC DNA]</scope>
    <source>
        <strain evidence="12 13">P48SEP</strain>
    </source>
</reference>
<comment type="caution">
    <text evidence="12">The sequence shown here is derived from an EMBL/GenBank/DDBJ whole genome shotgun (WGS) entry which is preliminary data.</text>
</comment>
<comment type="subunit">
    <text evidence="10">Homodimer.</text>
</comment>
<dbReference type="InterPro" id="IPR001509">
    <property type="entry name" value="Epimerase_deHydtase"/>
</dbReference>